<reference evidence="2 3" key="1">
    <citation type="journal article" date="2019" name="Sci. Rep.">
        <title>Nanopore sequencing improves the draft genome of the human pathogenic amoeba Naegleria fowleri.</title>
        <authorList>
            <person name="Liechti N."/>
            <person name="Schurch N."/>
            <person name="Bruggmann R."/>
            <person name="Wittwer M."/>
        </authorList>
    </citation>
    <scope>NUCLEOTIDE SEQUENCE [LARGE SCALE GENOMIC DNA]</scope>
    <source>
        <strain evidence="2 3">ATCC 30894</strain>
    </source>
</reference>
<dbReference type="GeneID" id="68120321"/>
<sequence>MQFHNGPSAVKHRNKRQHQQSSFTVHPTSTFQTPQTPSSQELKFNCNGFPSDKYSELLFGDCIFNANYKPIAIKTGTKLKSVECNQLGTKATGICNNCQSTMNHLDQIISKKDVIFQQIADGVRPAPKSLLAYPLLMYEIISKLVVHSKELTETESELVSLFRQAQEHYDSTWNFESVNVEYVMESPQKKVKLDLRTEPTCKPRLPEMKKPFEDTFFMQFIFDQLRNYSRDPRHHQYSDIAKRFWILVKYYAGKQFFVRMAGARNQHQPCN</sequence>
<dbReference type="VEuPathDB" id="AmoebaDB:NfTy_035460"/>
<feature type="region of interest" description="Disordered" evidence="1">
    <location>
        <begin position="1"/>
        <end position="39"/>
    </location>
</feature>
<keyword evidence="3" id="KW-1185">Reference proteome</keyword>
<evidence type="ECO:0000313" key="2">
    <source>
        <dbReference type="EMBL" id="KAF0980623.1"/>
    </source>
</evidence>
<evidence type="ECO:0000256" key="1">
    <source>
        <dbReference type="SAM" id="MobiDB-lite"/>
    </source>
</evidence>
<dbReference type="Proteomes" id="UP000444721">
    <property type="component" value="Unassembled WGS sequence"/>
</dbReference>
<gene>
    <name evidence="2" type="ORF">FDP41_013106</name>
</gene>
<dbReference type="EMBL" id="VFQX01000017">
    <property type="protein sequence ID" value="KAF0980623.1"/>
    <property type="molecule type" value="Genomic_DNA"/>
</dbReference>
<proteinExistence type="predicted"/>
<protein>
    <submittedName>
        <fullName evidence="2">Uncharacterized protein</fullName>
    </submittedName>
</protein>
<dbReference type="VEuPathDB" id="AmoebaDB:FDP41_013106"/>
<dbReference type="AlphaFoldDB" id="A0A6A5BRD8"/>
<name>A0A6A5BRD8_NAEFO</name>
<comment type="caution">
    <text evidence="2">The sequence shown here is derived from an EMBL/GenBank/DDBJ whole genome shotgun (WGS) entry which is preliminary data.</text>
</comment>
<feature type="compositionally biased region" description="Low complexity" evidence="1">
    <location>
        <begin position="27"/>
        <end position="39"/>
    </location>
</feature>
<evidence type="ECO:0000313" key="3">
    <source>
        <dbReference type="Proteomes" id="UP000444721"/>
    </source>
</evidence>
<organism evidence="2 3">
    <name type="scientific">Naegleria fowleri</name>
    <name type="common">Brain eating amoeba</name>
    <dbReference type="NCBI Taxonomy" id="5763"/>
    <lineage>
        <taxon>Eukaryota</taxon>
        <taxon>Discoba</taxon>
        <taxon>Heterolobosea</taxon>
        <taxon>Tetramitia</taxon>
        <taxon>Eutetramitia</taxon>
        <taxon>Vahlkampfiidae</taxon>
        <taxon>Naegleria</taxon>
    </lineage>
</organism>
<accession>A0A6A5BRD8</accession>
<dbReference type="RefSeq" id="XP_044565336.1">
    <property type="nucleotide sequence ID" value="XM_044703700.1"/>
</dbReference>
<dbReference type="VEuPathDB" id="AmoebaDB:NF0129760"/>